<feature type="compositionally biased region" description="Basic residues" evidence="1">
    <location>
        <begin position="18"/>
        <end position="34"/>
    </location>
</feature>
<gene>
    <name evidence="2" type="ORF">AZOBR_10515</name>
</gene>
<sequence length="72" mass="8357">MLNGTASGTAMDSERNVRRLYRKPHRRAIDRVKRRKKVLQPGILLSKLRASTTDGYRRRWEDKQECARSSAG</sequence>
<dbReference type="KEGG" id="abs:AZOBR_10515"/>
<evidence type="ECO:0000256" key="1">
    <source>
        <dbReference type="SAM" id="MobiDB-lite"/>
    </source>
</evidence>
<proteinExistence type="predicted"/>
<protein>
    <submittedName>
        <fullName evidence="2">Uncharacterized protein</fullName>
    </submittedName>
</protein>
<feature type="region of interest" description="Disordered" evidence="1">
    <location>
        <begin position="1"/>
        <end position="34"/>
    </location>
</feature>
<dbReference type="Proteomes" id="UP000007319">
    <property type="component" value="Chromosome"/>
</dbReference>
<reference evidence="2 3" key="1">
    <citation type="journal article" date="2011" name="PLoS Genet.">
        <title>Azospirillum genomes reveal transition of bacteria from aquatic to terrestrial environments.</title>
        <authorList>
            <person name="Wisniewski-Dye F."/>
            <person name="Borziak K."/>
            <person name="Khalsa-Moyers G."/>
            <person name="Alexandre G."/>
            <person name="Sukharnikov L.O."/>
            <person name="Wuichet K."/>
            <person name="Hurst G.B."/>
            <person name="McDonald W.H."/>
            <person name="Robertson J.S."/>
            <person name="Barbe V."/>
            <person name="Calteau A."/>
            <person name="Rouy Z."/>
            <person name="Mangenot S."/>
            <person name="Prigent-Combaret C."/>
            <person name="Normand P."/>
            <person name="Boyer M."/>
            <person name="Siguier P."/>
            <person name="Dessaux Y."/>
            <person name="Elmerich C."/>
            <person name="Condemine G."/>
            <person name="Krishnen G."/>
            <person name="Kennedy I."/>
            <person name="Paterson A.H."/>
            <person name="Gonzalez V."/>
            <person name="Mavingui P."/>
            <person name="Zhulin I.B."/>
        </authorList>
    </citation>
    <scope>NUCLEOTIDE SEQUENCE [LARGE SCALE GENOMIC DNA]</scope>
    <source>
        <strain evidence="2 3">Sp245</strain>
    </source>
</reference>
<dbReference type="EMBL" id="HE577327">
    <property type="protein sequence ID" value="CCC96728.1"/>
    <property type="molecule type" value="Genomic_DNA"/>
</dbReference>
<keyword evidence="3" id="KW-1185">Reference proteome</keyword>
<evidence type="ECO:0000313" key="3">
    <source>
        <dbReference type="Proteomes" id="UP000007319"/>
    </source>
</evidence>
<evidence type="ECO:0000313" key="2">
    <source>
        <dbReference type="EMBL" id="CCC96728.1"/>
    </source>
</evidence>
<name>A0A9P1JNH0_9PROT</name>
<organism evidence="2 3">
    <name type="scientific">Azospirillum baldaniorum</name>
    <dbReference type="NCBI Taxonomy" id="1064539"/>
    <lineage>
        <taxon>Bacteria</taxon>
        <taxon>Pseudomonadati</taxon>
        <taxon>Pseudomonadota</taxon>
        <taxon>Alphaproteobacteria</taxon>
        <taxon>Rhodospirillales</taxon>
        <taxon>Azospirillaceae</taxon>
        <taxon>Azospirillum</taxon>
    </lineage>
</organism>
<accession>A0A9P1JNH0</accession>
<dbReference type="AlphaFoldDB" id="A0A9P1JNH0"/>
<feature type="compositionally biased region" description="Polar residues" evidence="1">
    <location>
        <begin position="1"/>
        <end position="10"/>
    </location>
</feature>